<dbReference type="RefSeq" id="WP_014223156.1">
    <property type="nucleotide sequence ID" value="NZ_LWBO01000001.1"/>
</dbReference>
<feature type="signal peptide" evidence="1">
    <location>
        <begin position="1"/>
        <end position="21"/>
    </location>
</feature>
<evidence type="ECO:0008006" key="4">
    <source>
        <dbReference type="Google" id="ProtNLM"/>
    </source>
</evidence>
<proteinExistence type="predicted"/>
<comment type="caution">
    <text evidence="2">The sequence shown here is derived from an EMBL/GenBank/DDBJ whole genome shotgun (WGS) entry which is preliminary data.</text>
</comment>
<evidence type="ECO:0000313" key="3">
    <source>
        <dbReference type="Proteomes" id="UP000192277"/>
    </source>
</evidence>
<accession>A0ABX3P5U5</accession>
<sequence length="240" mass="26314">MRSFKIVLLAACMLSVVSLQAQTVDEIINKYFEALGGKEKVASMKSVHTEYDVEVSGIAASGASWIVNGKAFRNEMSFNGQQMIQCYTDTSGWSVNPFMGEMTPTVMTADQVKAGVGQLDLAGPLYNYAAKGNKVELLGKETLEGKPAFKLKIKTQAGPEITSWIDATTYYLVKNYIKATVNGSDIETTMLTSNFKKTDNGFVVPYTMQVTISGLTVDMTNKKVEINQDVDMSMFAMPKQ</sequence>
<feature type="chain" id="PRO_5045303764" description="Outer membrane lipoprotein-sorting protein" evidence="1">
    <location>
        <begin position="22"/>
        <end position="240"/>
    </location>
</feature>
<gene>
    <name evidence="2" type="ORF">A4D02_04340</name>
</gene>
<name>A0ABX3P5U5_9BACT</name>
<reference evidence="2 3" key="1">
    <citation type="submission" date="2016-04" db="EMBL/GenBank/DDBJ databases">
        <authorList>
            <person name="Chen L."/>
            <person name="Zhuang W."/>
            <person name="Wang G."/>
        </authorList>
    </citation>
    <scope>NUCLEOTIDE SEQUENCE [LARGE SCALE GENOMIC DNA]</scope>
    <source>
        <strain evidence="3">GR20</strain>
    </source>
</reference>
<keyword evidence="1" id="KW-0732">Signal</keyword>
<dbReference type="EMBL" id="LWBO01000001">
    <property type="protein sequence ID" value="OQP55541.1"/>
    <property type="molecule type" value="Genomic_DNA"/>
</dbReference>
<keyword evidence="3" id="KW-1185">Reference proteome</keyword>
<organism evidence="2 3">
    <name type="scientific">Niastella koreensis</name>
    <dbReference type="NCBI Taxonomy" id="354356"/>
    <lineage>
        <taxon>Bacteria</taxon>
        <taxon>Pseudomonadati</taxon>
        <taxon>Bacteroidota</taxon>
        <taxon>Chitinophagia</taxon>
        <taxon>Chitinophagales</taxon>
        <taxon>Chitinophagaceae</taxon>
        <taxon>Niastella</taxon>
    </lineage>
</organism>
<protein>
    <recommendedName>
        <fullName evidence="4">Outer membrane lipoprotein-sorting protein</fullName>
    </recommendedName>
</protein>
<evidence type="ECO:0000256" key="1">
    <source>
        <dbReference type="SAM" id="SignalP"/>
    </source>
</evidence>
<dbReference type="Gene3D" id="2.50.20.10">
    <property type="entry name" value="Lipoprotein localisation LolA/LolB/LppX"/>
    <property type="match status" value="1"/>
</dbReference>
<evidence type="ECO:0000313" key="2">
    <source>
        <dbReference type="EMBL" id="OQP55541.1"/>
    </source>
</evidence>
<dbReference type="Proteomes" id="UP000192277">
    <property type="component" value="Unassembled WGS sequence"/>
</dbReference>